<dbReference type="PANTHER" id="PTHR30007:SF0">
    <property type="entry name" value="TRANSPOSASE"/>
    <property type="match status" value="1"/>
</dbReference>
<gene>
    <name evidence="2" type="ORF">MicloDRAFT_00003610</name>
</gene>
<dbReference type="Proteomes" id="UP000003947">
    <property type="component" value="Unassembled WGS sequence"/>
</dbReference>
<dbReference type="PANTHER" id="PTHR30007">
    <property type="entry name" value="PHP DOMAIN PROTEIN"/>
    <property type="match status" value="1"/>
</dbReference>
<dbReference type="PATRIC" id="fig|864069.3.peg.383"/>
<protein>
    <submittedName>
        <fullName evidence="2">Transposase family protein</fullName>
    </submittedName>
</protein>
<evidence type="ECO:0000259" key="1">
    <source>
        <dbReference type="Pfam" id="PF13586"/>
    </source>
</evidence>
<feature type="domain" description="Transposase DDE" evidence="1">
    <location>
        <begin position="3"/>
        <end position="46"/>
    </location>
</feature>
<dbReference type="HOGENOM" id="CLU_055261_14_3_5"/>
<evidence type="ECO:0000313" key="2">
    <source>
        <dbReference type="EMBL" id="EIM30834.1"/>
    </source>
</evidence>
<name>I4Z3P2_9HYPH</name>
<keyword evidence="3" id="KW-1185">Reference proteome</keyword>
<dbReference type="AlphaFoldDB" id="I4Z3P2"/>
<accession>I4Z3P2</accession>
<evidence type="ECO:0000313" key="3">
    <source>
        <dbReference type="Proteomes" id="UP000003947"/>
    </source>
</evidence>
<dbReference type="STRING" id="864069.MicloDRAFT_00003610"/>
<sequence length="53" mass="6563">MLARRWIVERTIAWLTTNRRLAKDYERLVETGEMLLYLAMSRILLRRLTRKER</sequence>
<dbReference type="InterPro" id="IPR025668">
    <property type="entry name" value="Tnp_DDE_dom"/>
</dbReference>
<organism evidence="2 3">
    <name type="scientific">Microvirga lotononidis</name>
    <dbReference type="NCBI Taxonomy" id="864069"/>
    <lineage>
        <taxon>Bacteria</taxon>
        <taxon>Pseudomonadati</taxon>
        <taxon>Pseudomonadota</taxon>
        <taxon>Alphaproteobacteria</taxon>
        <taxon>Hyphomicrobiales</taxon>
        <taxon>Methylobacteriaceae</taxon>
        <taxon>Microvirga</taxon>
    </lineage>
</organism>
<proteinExistence type="predicted"/>
<reference evidence="2 3" key="1">
    <citation type="submission" date="2012-02" db="EMBL/GenBank/DDBJ databases">
        <title>Improved High-Quality Draft sequence of Microvirga sp. WSM3557.</title>
        <authorList>
            <consortium name="US DOE Joint Genome Institute"/>
            <person name="Lucas S."/>
            <person name="Han J."/>
            <person name="Lapidus A."/>
            <person name="Cheng J.-F."/>
            <person name="Goodwin L."/>
            <person name="Pitluck S."/>
            <person name="Peters L."/>
            <person name="Zhang X."/>
            <person name="Detter J.C."/>
            <person name="Han C."/>
            <person name="Tapia R."/>
            <person name="Land M."/>
            <person name="Hauser L."/>
            <person name="Kyrpides N."/>
            <person name="Ivanova N."/>
            <person name="Pagani I."/>
            <person name="Brau L."/>
            <person name="Yates R."/>
            <person name="O'Hara G."/>
            <person name="Rui T."/>
            <person name="Howieson J."/>
            <person name="Reeve W."/>
            <person name="Woyke T."/>
        </authorList>
    </citation>
    <scope>NUCLEOTIDE SEQUENCE [LARGE SCALE GENOMIC DNA]</scope>
    <source>
        <strain evidence="2 3">WSM3557</strain>
    </source>
</reference>
<dbReference type="Pfam" id="PF13586">
    <property type="entry name" value="DDE_Tnp_1_2"/>
    <property type="match status" value="1"/>
</dbReference>
<dbReference type="EMBL" id="JH660635">
    <property type="protein sequence ID" value="EIM30834.1"/>
    <property type="molecule type" value="Genomic_DNA"/>
</dbReference>
<dbReference type="eggNOG" id="COG3293">
    <property type="taxonomic scope" value="Bacteria"/>
</dbReference>